<keyword evidence="2" id="KW-0378">Hydrolase</keyword>
<evidence type="ECO:0000313" key="6">
    <source>
        <dbReference type="Proteomes" id="UP000739411"/>
    </source>
</evidence>
<reference evidence="5 6" key="1">
    <citation type="submission" date="2020-10" db="EMBL/GenBank/DDBJ databases">
        <title>Connecting structure to function with the recovery of over 1000 high-quality activated sludge metagenome-assembled genomes encoding full-length rRNA genes using long-read sequencing.</title>
        <authorList>
            <person name="Singleton C.M."/>
            <person name="Petriglieri F."/>
            <person name="Kristensen J.M."/>
            <person name="Kirkegaard R.H."/>
            <person name="Michaelsen T.Y."/>
            <person name="Andersen M.H."/>
            <person name="Karst S.M."/>
            <person name="Dueholm M.S."/>
            <person name="Nielsen P.H."/>
            <person name="Albertsen M."/>
        </authorList>
    </citation>
    <scope>NUCLEOTIDE SEQUENCE [LARGE SCALE GENOMIC DNA]</scope>
    <source>
        <strain evidence="5">EsbW_18-Q3-R4-48_BATAC.463</strain>
    </source>
</reference>
<dbReference type="SMART" id="SM00885">
    <property type="entry name" value="D5_N"/>
    <property type="match status" value="1"/>
</dbReference>
<dbReference type="InterPro" id="IPR014818">
    <property type="entry name" value="Phage/plasmid_primase_P4_C"/>
</dbReference>
<dbReference type="EMBL" id="JADJMS010000006">
    <property type="protein sequence ID" value="MBK7414119.1"/>
    <property type="molecule type" value="Genomic_DNA"/>
</dbReference>
<dbReference type="GO" id="GO:0005524">
    <property type="term" value="F:ATP binding"/>
    <property type="evidence" value="ECO:0007669"/>
    <property type="project" value="UniProtKB-KW"/>
</dbReference>
<organism evidence="5 6">
    <name type="scientific">Candidatus Dechloromonas phosphorivorans</name>
    <dbReference type="NCBI Taxonomy" id="2899244"/>
    <lineage>
        <taxon>Bacteria</taxon>
        <taxon>Pseudomonadati</taxon>
        <taxon>Pseudomonadota</taxon>
        <taxon>Betaproteobacteria</taxon>
        <taxon>Rhodocyclales</taxon>
        <taxon>Azonexaceae</taxon>
        <taxon>Dechloromonas</taxon>
    </lineage>
</organism>
<evidence type="ECO:0000256" key="1">
    <source>
        <dbReference type="ARBA" id="ARBA00022741"/>
    </source>
</evidence>
<keyword evidence="1" id="KW-0547">Nucleotide-binding</keyword>
<evidence type="ECO:0000259" key="4">
    <source>
        <dbReference type="PROSITE" id="PS51206"/>
    </source>
</evidence>
<dbReference type="InterPro" id="IPR051620">
    <property type="entry name" value="ORF904-like_C"/>
</dbReference>
<dbReference type="Pfam" id="PF08706">
    <property type="entry name" value="D5_N"/>
    <property type="match status" value="1"/>
</dbReference>
<dbReference type="InterPro" id="IPR027417">
    <property type="entry name" value="P-loop_NTPase"/>
</dbReference>
<protein>
    <recommendedName>
        <fullName evidence="4">SF3 helicase domain-containing protein</fullName>
    </recommendedName>
</protein>
<feature type="domain" description="SF3 helicase" evidence="4">
    <location>
        <begin position="234"/>
        <end position="388"/>
    </location>
</feature>
<dbReference type="SUPFAM" id="SSF52540">
    <property type="entry name" value="P-loop containing nucleoside triphosphate hydrolases"/>
    <property type="match status" value="1"/>
</dbReference>
<dbReference type="InterPro" id="IPR014015">
    <property type="entry name" value="Helicase_SF3_DNA-vir"/>
</dbReference>
<proteinExistence type="predicted"/>
<dbReference type="AlphaFoldDB" id="A0A935K063"/>
<dbReference type="GO" id="GO:0016787">
    <property type="term" value="F:hydrolase activity"/>
    <property type="evidence" value="ECO:0007669"/>
    <property type="project" value="UniProtKB-KW"/>
</dbReference>
<dbReference type="InterPro" id="IPR006500">
    <property type="entry name" value="Helicase_put_C_phage/plasmid"/>
</dbReference>
<accession>A0A935K063</accession>
<evidence type="ECO:0000313" key="5">
    <source>
        <dbReference type="EMBL" id="MBK7414119.1"/>
    </source>
</evidence>
<dbReference type="Pfam" id="PF19263">
    <property type="entry name" value="DUF5906"/>
    <property type="match status" value="1"/>
</dbReference>
<evidence type="ECO:0000256" key="2">
    <source>
        <dbReference type="ARBA" id="ARBA00022801"/>
    </source>
</evidence>
<gene>
    <name evidence="5" type="ORF">IPJ38_02355</name>
</gene>
<dbReference type="Proteomes" id="UP000739411">
    <property type="component" value="Unassembled WGS sequence"/>
</dbReference>
<evidence type="ECO:0000256" key="3">
    <source>
        <dbReference type="ARBA" id="ARBA00022840"/>
    </source>
</evidence>
<dbReference type="PANTHER" id="PTHR35372:SF2">
    <property type="entry name" value="SF3 HELICASE DOMAIN-CONTAINING PROTEIN"/>
    <property type="match status" value="1"/>
</dbReference>
<keyword evidence="3" id="KW-0067">ATP-binding</keyword>
<dbReference type="InterPro" id="IPR045455">
    <property type="entry name" value="NrS-1_pol-like_helicase"/>
</dbReference>
<dbReference type="NCBIfam" id="TIGR01613">
    <property type="entry name" value="primase_Cterm"/>
    <property type="match status" value="1"/>
</dbReference>
<name>A0A935K063_9RHOO</name>
<comment type="caution">
    <text evidence="5">The sequence shown here is derived from an EMBL/GenBank/DDBJ whole genome shotgun (WGS) entry which is preliminary data.</text>
</comment>
<dbReference type="Gene3D" id="3.40.50.300">
    <property type="entry name" value="P-loop containing nucleotide triphosphate hydrolases"/>
    <property type="match status" value="1"/>
</dbReference>
<dbReference type="PROSITE" id="PS51206">
    <property type="entry name" value="SF3_HELICASE_1"/>
    <property type="match status" value="1"/>
</dbReference>
<dbReference type="PANTHER" id="PTHR35372">
    <property type="entry name" value="ATP BINDING PROTEIN-RELATED"/>
    <property type="match status" value="1"/>
</dbReference>
<sequence length="443" mass="48615">MSVESIITDAAAAHFVRSPAEWEAAMNACKGDPGAVYSLVLDLYLDPELKAFAREPLIKQAAKLTGCSLAGLRDDIRRDIPSDDEARKDDLDYAREMLESFGDGNLVYAAGGFWAWREDQGRWQLVERPEISQAVQHTLEGQTRITANVVESVTRVAINAIYKPGTRFNEPAPDRINVLNGTLERQGGAWVLRNPSREDYLTAQVPVAYDPDAKCPRFLQYLDEIFQADTDKVAKALVVLELIGYSLLQACPFPAFPMLVGGGANGKSVLLDVLLNLVGRDQAAAQPLARLGDRFVNGSLRGKLINLLPEMSVGEALKDGPLKAFTAGDLVSGEFKGQDGFEFKPFSTLWTATNTMPYTRDLSDGMARRTIVIPFNRRFNESERDPDLTGKLLTELPGIMAAALHALLGVYERGGFTRPASSQAALAEWFKDSDQVALFVEDV</sequence>